<evidence type="ECO:0000313" key="2">
    <source>
        <dbReference type="Proteomes" id="UP000800094"/>
    </source>
</evidence>
<reference evidence="1" key="1">
    <citation type="journal article" date="2020" name="Stud. Mycol.">
        <title>101 Dothideomycetes genomes: a test case for predicting lifestyles and emergence of pathogens.</title>
        <authorList>
            <person name="Haridas S."/>
            <person name="Albert R."/>
            <person name="Binder M."/>
            <person name="Bloem J."/>
            <person name="Labutti K."/>
            <person name="Salamov A."/>
            <person name="Andreopoulos B."/>
            <person name="Baker S."/>
            <person name="Barry K."/>
            <person name="Bills G."/>
            <person name="Bluhm B."/>
            <person name="Cannon C."/>
            <person name="Castanera R."/>
            <person name="Culley D."/>
            <person name="Daum C."/>
            <person name="Ezra D."/>
            <person name="Gonzalez J."/>
            <person name="Henrissat B."/>
            <person name="Kuo A."/>
            <person name="Liang C."/>
            <person name="Lipzen A."/>
            <person name="Lutzoni F."/>
            <person name="Magnuson J."/>
            <person name="Mondo S."/>
            <person name="Nolan M."/>
            <person name="Ohm R."/>
            <person name="Pangilinan J."/>
            <person name="Park H.-J."/>
            <person name="Ramirez L."/>
            <person name="Alfaro M."/>
            <person name="Sun H."/>
            <person name="Tritt A."/>
            <person name="Yoshinaga Y."/>
            <person name="Zwiers L.-H."/>
            <person name="Turgeon B."/>
            <person name="Goodwin S."/>
            <person name="Spatafora J."/>
            <person name="Crous P."/>
            <person name="Grigoriev I."/>
        </authorList>
    </citation>
    <scope>NUCLEOTIDE SEQUENCE</scope>
    <source>
        <strain evidence="1">CBS 122368</strain>
    </source>
</reference>
<organism evidence="1 2">
    <name type="scientific">Trematosphaeria pertusa</name>
    <dbReference type="NCBI Taxonomy" id="390896"/>
    <lineage>
        <taxon>Eukaryota</taxon>
        <taxon>Fungi</taxon>
        <taxon>Dikarya</taxon>
        <taxon>Ascomycota</taxon>
        <taxon>Pezizomycotina</taxon>
        <taxon>Dothideomycetes</taxon>
        <taxon>Pleosporomycetidae</taxon>
        <taxon>Pleosporales</taxon>
        <taxon>Massarineae</taxon>
        <taxon>Trematosphaeriaceae</taxon>
        <taxon>Trematosphaeria</taxon>
    </lineage>
</organism>
<proteinExistence type="predicted"/>
<accession>A0A6A6I1U6</accession>
<dbReference type="GeneID" id="54589858"/>
<sequence length="70" mass="7266">MGACTSAGVEVTVRATSGGCVRLRRKREAAAGPRSERLALHRSVRGGRGRSVRGEEKCSVRSVWAAAGAG</sequence>
<protein>
    <submittedName>
        <fullName evidence="1">Uncharacterized protein</fullName>
    </submittedName>
</protein>
<dbReference type="AlphaFoldDB" id="A0A6A6I1U6"/>
<dbReference type="RefSeq" id="XP_033679123.1">
    <property type="nucleotide sequence ID" value="XM_033836528.1"/>
</dbReference>
<gene>
    <name evidence="1" type="ORF">BU26DRAFT_94403</name>
</gene>
<dbReference type="EMBL" id="ML987203">
    <property type="protein sequence ID" value="KAF2244119.1"/>
    <property type="molecule type" value="Genomic_DNA"/>
</dbReference>
<evidence type="ECO:0000313" key="1">
    <source>
        <dbReference type="EMBL" id="KAF2244119.1"/>
    </source>
</evidence>
<dbReference type="Proteomes" id="UP000800094">
    <property type="component" value="Unassembled WGS sequence"/>
</dbReference>
<keyword evidence="2" id="KW-1185">Reference proteome</keyword>
<name>A0A6A6I1U6_9PLEO</name>